<proteinExistence type="predicted"/>
<reference evidence="2" key="2">
    <citation type="journal article" date="2021" name="PeerJ">
        <title>Extensive microbial diversity within the chicken gut microbiome revealed by metagenomics and culture.</title>
        <authorList>
            <person name="Gilroy R."/>
            <person name="Ravi A."/>
            <person name="Getino M."/>
            <person name="Pursley I."/>
            <person name="Horton D.L."/>
            <person name="Alikhan N.F."/>
            <person name="Baker D."/>
            <person name="Gharbi K."/>
            <person name="Hall N."/>
            <person name="Watson M."/>
            <person name="Adriaenssens E.M."/>
            <person name="Foster-Nyarko E."/>
            <person name="Jarju S."/>
            <person name="Secka A."/>
            <person name="Antonio M."/>
            <person name="Oren A."/>
            <person name="Chaudhuri R.R."/>
            <person name="La Ragione R."/>
            <person name="Hildebrand F."/>
            <person name="Pallen M.J."/>
        </authorList>
    </citation>
    <scope>NUCLEOTIDE SEQUENCE</scope>
    <source>
        <strain evidence="2">CHK123-3438</strain>
    </source>
</reference>
<evidence type="ECO:0000256" key="1">
    <source>
        <dbReference type="SAM" id="Phobius"/>
    </source>
</evidence>
<feature type="transmembrane region" description="Helical" evidence="1">
    <location>
        <begin position="12"/>
        <end position="29"/>
    </location>
</feature>
<accession>A0A9D1GJY2</accession>
<dbReference type="AlphaFoldDB" id="A0A9D1GJY2"/>
<feature type="transmembrane region" description="Helical" evidence="1">
    <location>
        <begin position="299"/>
        <end position="319"/>
    </location>
</feature>
<sequence length="802" mass="87932">MGSKRRGRFWPAFWIFSFFLVWLLAVGVLSLTSEGNPGQKLFTAEGREMIMETGVFFLWTAAFAVGGLKGRISERVSGAGILAGILAGTWLHQIFLPFLVSGLWLFSLLLLGDTIRRAAEGKFGKRQDEDDNGEMGIVWRLSAAFLLGSGSWISLICLLSAFGIGGLNRIRFLAAGTAGICILLNRKRLLKKGADLAKWPKGSRGETWERLETRERHEKTERDVLEGVLFSLILTMLFIQLARMNLKPDYDSLHYGLRSQYILDTGRGIYEDLGNINLVYTYPKGFEILSFPLAGTATWSYQLCFNLWLTVLVLVLAAGMGAISGGGRLRCLGIAAFCALTPGIMNMAITAKSDTATLVCQLCILGAAAGILAAGDRAAKGKYFFTGLGACLLSFSMKPTSLVFSSVLSVSCLVFLAVSAGKGRRKEGGFPKTDDRQKRGGWFPVSAAVLLTCGIGWLGTWIRTLRMTGVPTTSVFTSIWELMGFQVRWPYAFSAIPDQGLSMGPAESLGFLLRRLYGVLAAPVGEDMAHVVIAWGGSLTAVSLAAWLFWGRRKKEDHPVMSLIRMAGLWIGAVSLASIYLLWQVDGNYFMLFYVLLALIGVYSLEQGLHMAGSGERMVSVILGTGCALFLAAVTLCTNWAGTSGFSPLCWKHRGFFDHQQAVYEKKCEEGNQAIWSILSADSENRVIAFGEHPEVLWFPCNVQSYYDVTGSGGNVRLVKTLDYFKDFLGFAGTDYIYVQAGWLEPGTRAYDVVRYMIEDGSLADVRYENGNMLAQVNLDGKLPTDPQAAAEEFYQVNGDAR</sequence>
<feature type="transmembrane region" description="Helical" evidence="1">
    <location>
        <begin position="442"/>
        <end position="462"/>
    </location>
</feature>
<name>A0A9D1GJY2_9FIRM</name>
<feature type="transmembrane region" description="Helical" evidence="1">
    <location>
        <begin position="528"/>
        <end position="550"/>
    </location>
</feature>
<dbReference type="Proteomes" id="UP000886860">
    <property type="component" value="Unassembled WGS sequence"/>
</dbReference>
<feature type="transmembrane region" description="Helical" evidence="1">
    <location>
        <begin position="49"/>
        <end position="68"/>
    </location>
</feature>
<feature type="transmembrane region" description="Helical" evidence="1">
    <location>
        <begin position="618"/>
        <end position="642"/>
    </location>
</feature>
<evidence type="ECO:0000313" key="3">
    <source>
        <dbReference type="Proteomes" id="UP000886860"/>
    </source>
</evidence>
<feature type="transmembrane region" description="Helical" evidence="1">
    <location>
        <begin position="562"/>
        <end position="583"/>
    </location>
</feature>
<reference evidence="2" key="1">
    <citation type="submission" date="2020-10" db="EMBL/GenBank/DDBJ databases">
        <authorList>
            <person name="Gilroy R."/>
        </authorList>
    </citation>
    <scope>NUCLEOTIDE SEQUENCE</scope>
    <source>
        <strain evidence="2">CHK123-3438</strain>
    </source>
</reference>
<feature type="transmembrane region" description="Helical" evidence="1">
    <location>
        <begin position="137"/>
        <end position="164"/>
    </location>
</feature>
<feature type="transmembrane region" description="Helical" evidence="1">
    <location>
        <begin position="589"/>
        <end position="606"/>
    </location>
</feature>
<keyword evidence="1" id="KW-1133">Transmembrane helix</keyword>
<feature type="transmembrane region" description="Helical" evidence="1">
    <location>
        <begin position="224"/>
        <end position="242"/>
    </location>
</feature>
<feature type="transmembrane region" description="Helical" evidence="1">
    <location>
        <begin position="403"/>
        <end position="421"/>
    </location>
</feature>
<evidence type="ECO:0000313" key="2">
    <source>
        <dbReference type="EMBL" id="HIT41887.1"/>
    </source>
</evidence>
<keyword evidence="1" id="KW-0812">Transmembrane</keyword>
<feature type="transmembrane region" description="Helical" evidence="1">
    <location>
        <begin position="75"/>
        <end position="92"/>
    </location>
</feature>
<protein>
    <submittedName>
        <fullName evidence="2">Uncharacterized protein</fullName>
    </submittedName>
</protein>
<feature type="transmembrane region" description="Helical" evidence="1">
    <location>
        <begin position="355"/>
        <end position="374"/>
    </location>
</feature>
<comment type="caution">
    <text evidence="2">The sequence shown here is derived from an EMBL/GenBank/DDBJ whole genome shotgun (WGS) entry which is preliminary data.</text>
</comment>
<keyword evidence="1" id="KW-0472">Membrane</keyword>
<dbReference type="EMBL" id="DVKS01000124">
    <property type="protein sequence ID" value="HIT41887.1"/>
    <property type="molecule type" value="Genomic_DNA"/>
</dbReference>
<gene>
    <name evidence="2" type="ORF">IAB60_07320</name>
</gene>
<organism evidence="2 3">
    <name type="scientific">Candidatus Caccovicinus merdipullorum</name>
    <dbReference type="NCBI Taxonomy" id="2840724"/>
    <lineage>
        <taxon>Bacteria</taxon>
        <taxon>Bacillati</taxon>
        <taxon>Bacillota</taxon>
        <taxon>Clostridia</taxon>
        <taxon>Eubacteriales</taxon>
        <taxon>Candidatus Caccovicinus</taxon>
    </lineage>
</organism>